<keyword evidence="6 7" id="KW-0472">Membrane</keyword>
<dbReference type="PANTHER" id="PTHR43744:SF9">
    <property type="entry name" value="POLYGALACTURONAN_RHAMNOGALACTURONAN TRANSPORT SYSTEM PERMEASE PROTEIN YTCP"/>
    <property type="match status" value="1"/>
</dbReference>
<comment type="caution">
    <text evidence="9">The sequence shown here is derived from an EMBL/GenBank/DDBJ whole genome shotgun (WGS) entry which is preliminary data.</text>
</comment>
<evidence type="ECO:0000313" key="9">
    <source>
        <dbReference type="EMBL" id="MDR6551076.1"/>
    </source>
</evidence>
<dbReference type="PANTHER" id="PTHR43744">
    <property type="entry name" value="ABC TRANSPORTER PERMEASE PROTEIN MG189-RELATED-RELATED"/>
    <property type="match status" value="1"/>
</dbReference>
<evidence type="ECO:0000256" key="4">
    <source>
        <dbReference type="ARBA" id="ARBA00022692"/>
    </source>
</evidence>
<organism evidence="9 10">
    <name type="scientific">Paenibacillus qinlingensis</name>
    <dbReference type="NCBI Taxonomy" id="1837343"/>
    <lineage>
        <taxon>Bacteria</taxon>
        <taxon>Bacillati</taxon>
        <taxon>Bacillota</taxon>
        <taxon>Bacilli</taxon>
        <taxon>Bacillales</taxon>
        <taxon>Paenibacillaceae</taxon>
        <taxon>Paenibacillus</taxon>
    </lineage>
</organism>
<sequence>MELKMKAKTNAIRPSIGERSFDWSNAVFLTILMIVTIYPIIYVAFASLSDASQLMAYSGVLWKPLGFSLEAYKSVFANPMIIKGYGNTFFVVLVGLVLNILLTSLGAYALSRKSLQYRKQIMLFIVFTMFFSGGLIPFYLTVKGVGLNNTLWAIIIPHAINTFNLILMKTAFEAIPDALEESAKIDGANDFVILFRIILPLSMPVIAVMLLYYGVSHWNSWFHAMIFLQDRTLYPLQLILREILLQGEASSMTGGASAGDVAMLSATLKYATIIVATVPILLVYPFLQKYFVKGALIGAIKG</sequence>
<dbReference type="Pfam" id="PF00528">
    <property type="entry name" value="BPD_transp_1"/>
    <property type="match status" value="1"/>
</dbReference>
<feature type="transmembrane region" description="Helical" evidence="7">
    <location>
        <begin position="152"/>
        <end position="172"/>
    </location>
</feature>
<keyword evidence="2 7" id="KW-0813">Transport</keyword>
<feature type="transmembrane region" description="Helical" evidence="7">
    <location>
        <begin position="121"/>
        <end position="140"/>
    </location>
</feature>
<feature type="transmembrane region" description="Helical" evidence="7">
    <location>
        <begin position="270"/>
        <end position="287"/>
    </location>
</feature>
<evidence type="ECO:0000256" key="6">
    <source>
        <dbReference type="ARBA" id="ARBA00023136"/>
    </source>
</evidence>
<protein>
    <submittedName>
        <fullName evidence="9">Aldouronate transport system permease protein</fullName>
    </submittedName>
</protein>
<evidence type="ECO:0000256" key="1">
    <source>
        <dbReference type="ARBA" id="ARBA00004651"/>
    </source>
</evidence>
<dbReference type="InterPro" id="IPR000515">
    <property type="entry name" value="MetI-like"/>
</dbReference>
<evidence type="ECO:0000256" key="5">
    <source>
        <dbReference type="ARBA" id="ARBA00022989"/>
    </source>
</evidence>
<dbReference type="CDD" id="cd06261">
    <property type="entry name" value="TM_PBP2"/>
    <property type="match status" value="1"/>
</dbReference>
<accession>A0ABU1NVF7</accession>
<comment type="similarity">
    <text evidence="7">Belongs to the binding-protein-dependent transport system permease family.</text>
</comment>
<dbReference type="EMBL" id="JAVDSB010000003">
    <property type="protein sequence ID" value="MDR6551076.1"/>
    <property type="molecule type" value="Genomic_DNA"/>
</dbReference>
<proteinExistence type="inferred from homology"/>
<evidence type="ECO:0000259" key="8">
    <source>
        <dbReference type="PROSITE" id="PS50928"/>
    </source>
</evidence>
<dbReference type="Proteomes" id="UP001267290">
    <property type="component" value="Unassembled WGS sequence"/>
</dbReference>
<keyword evidence="4 7" id="KW-0812">Transmembrane</keyword>
<name>A0ABU1NVF7_9BACL</name>
<reference evidence="9 10" key="1">
    <citation type="submission" date="2023-07" db="EMBL/GenBank/DDBJ databases">
        <title>Sorghum-associated microbial communities from plants grown in Nebraska, USA.</title>
        <authorList>
            <person name="Schachtman D."/>
        </authorList>
    </citation>
    <scope>NUCLEOTIDE SEQUENCE [LARGE SCALE GENOMIC DNA]</scope>
    <source>
        <strain evidence="9 10">CC258</strain>
    </source>
</reference>
<feature type="transmembrane region" description="Helical" evidence="7">
    <location>
        <begin position="193"/>
        <end position="215"/>
    </location>
</feature>
<keyword evidence="10" id="KW-1185">Reference proteome</keyword>
<feature type="domain" description="ABC transmembrane type-1" evidence="8">
    <location>
        <begin position="85"/>
        <end position="274"/>
    </location>
</feature>
<feature type="transmembrane region" description="Helical" evidence="7">
    <location>
        <begin position="89"/>
        <end position="109"/>
    </location>
</feature>
<comment type="subcellular location">
    <subcellularLocation>
        <location evidence="1 7">Cell membrane</location>
        <topology evidence="1 7">Multi-pass membrane protein</topology>
    </subcellularLocation>
</comment>
<keyword evidence="3" id="KW-1003">Cell membrane</keyword>
<evidence type="ECO:0000256" key="3">
    <source>
        <dbReference type="ARBA" id="ARBA00022475"/>
    </source>
</evidence>
<evidence type="ECO:0000256" key="2">
    <source>
        <dbReference type="ARBA" id="ARBA00022448"/>
    </source>
</evidence>
<feature type="transmembrane region" description="Helical" evidence="7">
    <location>
        <begin position="21"/>
        <end position="45"/>
    </location>
</feature>
<dbReference type="Gene3D" id="1.10.3720.10">
    <property type="entry name" value="MetI-like"/>
    <property type="match status" value="1"/>
</dbReference>
<gene>
    <name evidence="9" type="ORF">J2736_002263</name>
</gene>
<evidence type="ECO:0000313" key="10">
    <source>
        <dbReference type="Proteomes" id="UP001267290"/>
    </source>
</evidence>
<evidence type="ECO:0000256" key="7">
    <source>
        <dbReference type="RuleBase" id="RU363032"/>
    </source>
</evidence>
<dbReference type="SUPFAM" id="SSF161098">
    <property type="entry name" value="MetI-like"/>
    <property type="match status" value="1"/>
</dbReference>
<dbReference type="PROSITE" id="PS50928">
    <property type="entry name" value="ABC_TM1"/>
    <property type="match status" value="1"/>
</dbReference>
<keyword evidence="5 7" id="KW-1133">Transmembrane helix</keyword>
<dbReference type="InterPro" id="IPR035906">
    <property type="entry name" value="MetI-like_sf"/>
</dbReference>